<evidence type="ECO:0000313" key="2">
    <source>
        <dbReference type="EMBL" id="AEW92643.1"/>
    </source>
</evidence>
<organism evidence="2 3">
    <name type="scientific">Streptantibioticus cattleyicolor (strain ATCC 35852 / DSM 46488 / JCM 4925 / NBRC 14057 / NRRL 8057)</name>
    <name type="common">Streptomyces cattleya</name>
    <dbReference type="NCBI Taxonomy" id="1003195"/>
    <lineage>
        <taxon>Bacteria</taxon>
        <taxon>Bacillati</taxon>
        <taxon>Actinomycetota</taxon>
        <taxon>Actinomycetes</taxon>
        <taxon>Kitasatosporales</taxon>
        <taxon>Streptomycetaceae</taxon>
        <taxon>Streptantibioticus</taxon>
    </lineage>
</organism>
<evidence type="ECO:0000256" key="1">
    <source>
        <dbReference type="SAM" id="MobiDB-lite"/>
    </source>
</evidence>
<feature type="compositionally biased region" description="Basic residues" evidence="1">
    <location>
        <begin position="45"/>
        <end position="59"/>
    </location>
</feature>
<reference evidence="3" key="1">
    <citation type="submission" date="2011-12" db="EMBL/GenBank/DDBJ databases">
        <title>Complete genome sequence of Streptomyces cattleya strain DSM 46488.</title>
        <authorList>
            <person name="Ou H.-Y."/>
            <person name="Li P."/>
            <person name="Zhao C."/>
            <person name="O'Hagan D."/>
            <person name="Deng Z."/>
        </authorList>
    </citation>
    <scope>NUCLEOTIDE SEQUENCE [LARGE SCALE GENOMIC DNA]</scope>
    <source>
        <strain evidence="3">ATCC 35852 / DSM 46488 / JCM 4925 / NBRC 14057 / NRRL 8057</strain>
    </source>
</reference>
<dbReference type="STRING" id="1003195.SCATT_02720"/>
<feature type="compositionally biased region" description="Basic and acidic residues" evidence="1">
    <location>
        <begin position="29"/>
        <end position="44"/>
    </location>
</feature>
<name>G8WMS6_STREN</name>
<dbReference type="EMBL" id="CP003219">
    <property type="protein sequence ID" value="AEW92643.1"/>
    <property type="molecule type" value="Genomic_DNA"/>
</dbReference>
<gene>
    <name evidence="2" type="ordered locus">SCATT_02720</name>
</gene>
<proteinExistence type="predicted"/>
<accession>G8WMS6</accession>
<sequence>MSFRAGARPGRAENPGRVRYARAAGSPSAREHGDSPRGVREGGRLRRREVRGGPGRRKG</sequence>
<protein>
    <submittedName>
        <fullName evidence="2">Uncharacterized protein</fullName>
    </submittedName>
</protein>
<feature type="region of interest" description="Disordered" evidence="1">
    <location>
        <begin position="1"/>
        <end position="59"/>
    </location>
</feature>
<evidence type="ECO:0000313" key="3">
    <source>
        <dbReference type="Proteomes" id="UP000007842"/>
    </source>
</evidence>
<dbReference type="HOGENOM" id="CLU_2958685_0_0_11"/>
<dbReference type="PATRIC" id="fig|1003195.29.peg.269"/>
<keyword evidence="3" id="KW-1185">Reference proteome</keyword>
<dbReference type="KEGG" id="scy:SCATT_02720"/>
<dbReference type="Proteomes" id="UP000007842">
    <property type="component" value="Chromosome"/>
</dbReference>
<dbReference type="AlphaFoldDB" id="G8WMS6"/>